<name>A0A078ADE2_STYLE</name>
<evidence type="ECO:0000313" key="3">
    <source>
        <dbReference type="Proteomes" id="UP000039865"/>
    </source>
</evidence>
<sequence length="195" mass="22079">MKINRWHQIAFLSLIFFLLIKESFQIITGTIEINSAQNVILQTSATYTFRLSSQQQFYQNGRLLIIFPQDFTFTSTQALTCADDSGTNLNCAFNYQARLVTITSGLKNLASFTFSISGITNPGVAVETGYFTFRSYQLDSGSYKFVENSDTTLTVTPQPGSLTGSKLYFHLIMIDQYNLLQLMQLQDLRLHFQLA</sequence>
<accession>A0A078ADE2</accession>
<reference evidence="2 3" key="1">
    <citation type="submission" date="2014-06" db="EMBL/GenBank/DDBJ databases">
        <authorList>
            <person name="Swart Estienne"/>
        </authorList>
    </citation>
    <scope>NUCLEOTIDE SEQUENCE [LARGE SCALE GENOMIC DNA]</scope>
    <source>
        <strain evidence="2 3">130c</strain>
    </source>
</reference>
<protein>
    <recommendedName>
        <fullName evidence="4">Transmembrane protein</fullName>
    </recommendedName>
</protein>
<feature type="signal peptide" evidence="1">
    <location>
        <begin position="1"/>
        <end position="25"/>
    </location>
</feature>
<dbReference type="EMBL" id="CCKQ01008795">
    <property type="protein sequence ID" value="CDW80260.1"/>
    <property type="molecule type" value="Genomic_DNA"/>
</dbReference>
<dbReference type="InParanoid" id="A0A078ADE2"/>
<dbReference type="Proteomes" id="UP000039865">
    <property type="component" value="Unassembled WGS sequence"/>
</dbReference>
<feature type="chain" id="PRO_5001729381" description="Transmembrane protein" evidence="1">
    <location>
        <begin position="26"/>
        <end position="195"/>
    </location>
</feature>
<organism evidence="2 3">
    <name type="scientific">Stylonychia lemnae</name>
    <name type="common">Ciliate</name>
    <dbReference type="NCBI Taxonomy" id="5949"/>
    <lineage>
        <taxon>Eukaryota</taxon>
        <taxon>Sar</taxon>
        <taxon>Alveolata</taxon>
        <taxon>Ciliophora</taxon>
        <taxon>Intramacronucleata</taxon>
        <taxon>Spirotrichea</taxon>
        <taxon>Stichotrichia</taxon>
        <taxon>Sporadotrichida</taxon>
        <taxon>Oxytrichidae</taxon>
        <taxon>Stylonychinae</taxon>
        <taxon>Stylonychia</taxon>
    </lineage>
</organism>
<proteinExistence type="predicted"/>
<keyword evidence="3" id="KW-1185">Reference proteome</keyword>
<evidence type="ECO:0000256" key="1">
    <source>
        <dbReference type="SAM" id="SignalP"/>
    </source>
</evidence>
<evidence type="ECO:0008006" key="4">
    <source>
        <dbReference type="Google" id="ProtNLM"/>
    </source>
</evidence>
<evidence type="ECO:0000313" key="2">
    <source>
        <dbReference type="EMBL" id="CDW80260.1"/>
    </source>
</evidence>
<gene>
    <name evidence="2" type="primary">Contig10382.g11074</name>
    <name evidence="2" type="ORF">STYLEM_9256</name>
</gene>
<keyword evidence="1" id="KW-0732">Signal</keyword>
<dbReference type="AlphaFoldDB" id="A0A078ADE2"/>